<keyword evidence="1" id="KW-0646">Protease inhibitor</keyword>
<dbReference type="PANTHER" id="PTHR36530:SF1">
    <property type="entry name" value="AMOEBIASIN-1"/>
    <property type="match status" value="1"/>
</dbReference>
<feature type="non-terminal residue" evidence="4">
    <location>
        <position position="340"/>
    </location>
</feature>
<keyword evidence="2" id="KW-0789">Thiol protease inhibitor</keyword>
<evidence type="ECO:0000313" key="4">
    <source>
        <dbReference type="EMBL" id="GAI11339.1"/>
    </source>
</evidence>
<gene>
    <name evidence="4" type="ORF">S06H3_12963</name>
</gene>
<dbReference type="AlphaFoldDB" id="X1MY86"/>
<name>X1MY86_9ZZZZ</name>
<dbReference type="Gene3D" id="2.60.40.10">
    <property type="entry name" value="Immunoglobulins"/>
    <property type="match status" value="1"/>
</dbReference>
<dbReference type="EMBL" id="BARV01006329">
    <property type="protein sequence ID" value="GAI11339.1"/>
    <property type="molecule type" value="Genomic_DNA"/>
</dbReference>
<dbReference type="InterPro" id="IPR018990">
    <property type="entry name" value="Prot_inh_I42_chagasin"/>
</dbReference>
<sequence length="340" mass="37925">MSWNPRTVEMSDTVYIGLAVTSHQSGEVRTFTFDNVSTELPKIALRPSPADCSLHEDTLVNLGWNPGDGAVSHDVYFGDNFANVTNGTGYTFYGNQLETFFIAGVPEILFPDGLVPGRTYYWRIDEVNDTEPNSPWKGDVWSFTLPPRTAYAPDPADAAESVDQNVDLSWTAGFVAKLHTVYFGDNFYDINNAVGGLPQGAATYFPGPLQLAQTYYWRVDEFDAIDTHKGDVWSFTTQGAFVHVDEYDAGSQVELEQGQILVVTLESDPTTGYRWEQAENQESILEQMGETEFKPPDKDEPPLVGAGGWEIFRFKAISAGQMTLQLVYHRTWEEGVEPLK</sequence>
<dbReference type="InterPro" id="IPR036331">
    <property type="entry name" value="Chagasin-like_sf"/>
</dbReference>
<accession>X1MY86</accession>
<dbReference type="GO" id="GO:0004869">
    <property type="term" value="F:cysteine-type endopeptidase inhibitor activity"/>
    <property type="evidence" value="ECO:0007669"/>
    <property type="project" value="UniProtKB-KW"/>
</dbReference>
<dbReference type="Gene3D" id="2.60.40.2020">
    <property type="match status" value="1"/>
</dbReference>
<evidence type="ECO:0000256" key="1">
    <source>
        <dbReference type="ARBA" id="ARBA00022690"/>
    </source>
</evidence>
<comment type="caution">
    <text evidence="4">The sequence shown here is derived from an EMBL/GenBank/DDBJ whole genome shotgun (WGS) entry which is preliminary data.</text>
</comment>
<protein>
    <recommendedName>
        <fullName evidence="3">Proteinase inhibitor I42 chagasin domain-containing protein</fullName>
    </recommendedName>
</protein>
<dbReference type="InterPro" id="IPR013783">
    <property type="entry name" value="Ig-like_fold"/>
</dbReference>
<proteinExistence type="predicted"/>
<dbReference type="PANTHER" id="PTHR36530">
    <property type="entry name" value="INHIBITOR OF CYSTEINE PEPTIDASE"/>
    <property type="match status" value="1"/>
</dbReference>
<feature type="domain" description="Proteinase inhibitor I42 chagasin" evidence="3">
    <location>
        <begin position="255"/>
        <end position="338"/>
    </location>
</feature>
<organism evidence="4">
    <name type="scientific">marine sediment metagenome</name>
    <dbReference type="NCBI Taxonomy" id="412755"/>
    <lineage>
        <taxon>unclassified sequences</taxon>
        <taxon>metagenomes</taxon>
        <taxon>ecological metagenomes</taxon>
    </lineage>
</organism>
<reference evidence="4" key="1">
    <citation type="journal article" date="2014" name="Front. Microbiol.">
        <title>High frequency of phylogenetically diverse reductive dehalogenase-homologous genes in deep subseafloor sedimentary metagenomes.</title>
        <authorList>
            <person name="Kawai M."/>
            <person name="Futagami T."/>
            <person name="Toyoda A."/>
            <person name="Takaki Y."/>
            <person name="Nishi S."/>
            <person name="Hori S."/>
            <person name="Arai W."/>
            <person name="Tsubouchi T."/>
            <person name="Morono Y."/>
            <person name="Uchiyama I."/>
            <person name="Ito T."/>
            <person name="Fujiyama A."/>
            <person name="Inagaki F."/>
            <person name="Takami H."/>
        </authorList>
    </citation>
    <scope>NUCLEOTIDE SEQUENCE</scope>
    <source>
        <strain evidence="4">Expedition CK06-06</strain>
    </source>
</reference>
<evidence type="ECO:0000259" key="3">
    <source>
        <dbReference type="Pfam" id="PF09394"/>
    </source>
</evidence>
<dbReference type="InterPro" id="IPR052781">
    <property type="entry name" value="Cys_protease_inhibitor_I42"/>
</dbReference>
<dbReference type="SUPFAM" id="SSF141066">
    <property type="entry name" value="ICP-like"/>
    <property type="match status" value="1"/>
</dbReference>
<dbReference type="Pfam" id="PF09394">
    <property type="entry name" value="Inhibitor_I42"/>
    <property type="match status" value="1"/>
</dbReference>
<evidence type="ECO:0000256" key="2">
    <source>
        <dbReference type="ARBA" id="ARBA00022704"/>
    </source>
</evidence>